<evidence type="ECO:0000313" key="2">
    <source>
        <dbReference type="Proteomes" id="UP001060170"/>
    </source>
</evidence>
<gene>
    <name evidence="1" type="ORF">MJO28_007629</name>
</gene>
<reference evidence="2" key="1">
    <citation type="journal article" date="2018" name="BMC Genomics">
        <title>Genomic insights into host adaptation between the wheat stripe rust pathogen (Puccinia striiformis f. sp. tritici) and the barley stripe rust pathogen (Puccinia striiformis f. sp. hordei).</title>
        <authorList>
            <person name="Xia C."/>
            <person name="Wang M."/>
            <person name="Yin C."/>
            <person name="Cornejo O.E."/>
            <person name="Hulbert S.H."/>
            <person name="Chen X."/>
        </authorList>
    </citation>
    <scope>NUCLEOTIDE SEQUENCE [LARGE SCALE GENOMIC DNA]</scope>
    <source>
        <strain evidence="2">93-210</strain>
    </source>
</reference>
<reference evidence="2" key="2">
    <citation type="journal article" date="2018" name="Mol. Plant Microbe Interact.">
        <title>Genome sequence resources for the wheat stripe rust pathogen (Puccinia striiformis f. sp. tritici) and the barley stripe rust pathogen (Puccinia striiformis f. sp. hordei).</title>
        <authorList>
            <person name="Xia C."/>
            <person name="Wang M."/>
            <person name="Yin C."/>
            <person name="Cornejo O.E."/>
            <person name="Hulbert S.H."/>
            <person name="Chen X."/>
        </authorList>
    </citation>
    <scope>NUCLEOTIDE SEQUENCE [LARGE SCALE GENOMIC DNA]</scope>
    <source>
        <strain evidence="2">93-210</strain>
    </source>
</reference>
<dbReference type="EMBL" id="CM045871">
    <property type="protein sequence ID" value="KAI7951945.1"/>
    <property type="molecule type" value="Genomic_DNA"/>
</dbReference>
<proteinExistence type="predicted"/>
<keyword evidence="2" id="KW-1185">Reference proteome</keyword>
<name>A0ACC0EF02_9BASI</name>
<comment type="caution">
    <text evidence="1">The sequence shown here is derived from an EMBL/GenBank/DDBJ whole genome shotgun (WGS) entry which is preliminary data.</text>
</comment>
<reference evidence="1 2" key="3">
    <citation type="journal article" date="2022" name="Microbiol. Spectr.">
        <title>Folding features and dynamics of 3D genome architecture in plant fungal pathogens.</title>
        <authorList>
            <person name="Xia C."/>
        </authorList>
    </citation>
    <scope>NUCLEOTIDE SEQUENCE [LARGE SCALE GENOMIC DNA]</scope>
    <source>
        <strain evidence="1 2">93-210</strain>
    </source>
</reference>
<dbReference type="Proteomes" id="UP001060170">
    <property type="component" value="Chromosome 7"/>
</dbReference>
<organism evidence="1 2">
    <name type="scientific">Puccinia striiformis f. sp. tritici</name>
    <dbReference type="NCBI Taxonomy" id="168172"/>
    <lineage>
        <taxon>Eukaryota</taxon>
        <taxon>Fungi</taxon>
        <taxon>Dikarya</taxon>
        <taxon>Basidiomycota</taxon>
        <taxon>Pucciniomycotina</taxon>
        <taxon>Pucciniomycetes</taxon>
        <taxon>Pucciniales</taxon>
        <taxon>Pucciniaceae</taxon>
        <taxon>Puccinia</taxon>
    </lineage>
</organism>
<protein>
    <submittedName>
        <fullName evidence="1">Uncharacterized protein</fullName>
    </submittedName>
</protein>
<accession>A0ACC0EF02</accession>
<evidence type="ECO:0000313" key="1">
    <source>
        <dbReference type="EMBL" id="KAI7951945.1"/>
    </source>
</evidence>
<sequence>MDEDCTTTGYSSNLGADDPVSSSSPLSPRQLTGVEKKDILTSLLSEGWKGPDILTILEEACQWKISLRTLNSCLCQNWGLQHRDLTPPENVPDLLPPIRASPISSHQNGSRVAEMRSQLRTKLNLDVSHQTVERYWRRLKLKQRRADIAEGKLTREEAVAHIRHAREALLANTAGYQRMRQILVTNYGLHSPRKTVYEILFKLDPGGINMRLRKTAREGSFVWLALITFGQYRHCNRLLFLFLWVPVFQASGNSWVQSHNTFRKRLDKRTGLPTGVQPVFSYSNPENFQTSDLLVPIPHERFDELLDQHYPNLKQTFTHTPAFFHDVAFQLFIDMGYTVQNLAIGRVWHVFHVLLPRLQEKFPPQFFVNLAADQNGADSGAQDGGPLEHTASQNNSNYNVGDLTCHLRNEIKWMEIN</sequence>